<organism evidence="11 12">
    <name type="scientific">Piscirickettsia salmonis</name>
    <dbReference type="NCBI Taxonomy" id="1238"/>
    <lineage>
        <taxon>Bacteria</taxon>
        <taxon>Pseudomonadati</taxon>
        <taxon>Pseudomonadota</taxon>
        <taxon>Gammaproteobacteria</taxon>
        <taxon>Thiotrichales</taxon>
        <taxon>Piscirickettsiaceae</taxon>
        <taxon>Piscirickettsia</taxon>
    </lineage>
</organism>
<evidence type="ECO:0000256" key="8">
    <source>
        <dbReference type="ARBA" id="ARBA00023209"/>
    </source>
</evidence>
<evidence type="ECO:0000313" key="11">
    <source>
        <dbReference type="EMBL" id="ALB22138.1"/>
    </source>
</evidence>
<keyword evidence="6 10" id="KW-0443">Lipid metabolism</keyword>
<dbReference type="GO" id="GO:0005886">
    <property type="term" value="C:plasma membrane"/>
    <property type="evidence" value="ECO:0007669"/>
    <property type="project" value="UniProtKB-SubCell"/>
</dbReference>
<dbReference type="EC" id="2.3.1.275" evidence="10"/>
<evidence type="ECO:0000256" key="6">
    <source>
        <dbReference type="ARBA" id="ARBA00023098"/>
    </source>
</evidence>
<comment type="subunit">
    <text evidence="10">Probably interacts with PlsX.</text>
</comment>
<dbReference type="GO" id="GO:0043772">
    <property type="term" value="F:acyl-phosphate glycerol-3-phosphate acyltransferase activity"/>
    <property type="evidence" value="ECO:0007669"/>
    <property type="project" value="UniProtKB-UniRule"/>
</dbReference>
<keyword evidence="9 10" id="KW-1208">Phospholipid metabolism</keyword>
<evidence type="ECO:0000256" key="10">
    <source>
        <dbReference type="HAMAP-Rule" id="MF_01043"/>
    </source>
</evidence>
<keyword evidence="2 10" id="KW-0444">Lipid biosynthesis</keyword>
<dbReference type="PANTHER" id="PTHR30309:SF0">
    <property type="entry name" value="GLYCEROL-3-PHOSPHATE ACYLTRANSFERASE-RELATED"/>
    <property type="match status" value="1"/>
</dbReference>
<dbReference type="OrthoDB" id="9777124at2"/>
<keyword evidence="8 10" id="KW-0594">Phospholipid biosynthesis</keyword>
<comment type="catalytic activity">
    <reaction evidence="10">
        <text>an acyl phosphate + sn-glycerol 3-phosphate = a 1-acyl-sn-glycero-3-phosphate + phosphate</text>
        <dbReference type="Rhea" id="RHEA:34075"/>
        <dbReference type="ChEBI" id="CHEBI:43474"/>
        <dbReference type="ChEBI" id="CHEBI:57597"/>
        <dbReference type="ChEBI" id="CHEBI:57970"/>
        <dbReference type="ChEBI" id="CHEBI:59918"/>
        <dbReference type="EC" id="2.3.1.275"/>
    </reaction>
</comment>
<dbReference type="RefSeq" id="WP_017376031.1">
    <property type="nucleotide sequence ID" value="NZ_CP012508.1"/>
</dbReference>
<evidence type="ECO:0000256" key="7">
    <source>
        <dbReference type="ARBA" id="ARBA00023136"/>
    </source>
</evidence>
<evidence type="ECO:0000256" key="3">
    <source>
        <dbReference type="ARBA" id="ARBA00022679"/>
    </source>
</evidence>
<dbReference type="PANTHER" id="PTHR30309">
    <property type="entry name" value="INNER MEMBRANE PROTEIN YGIH"/>
    <property type="match status" value="1"/>
</dbReference>
<dbReference type="GO" id="GO:0008654">
    <property type="term" value="P:phospholipid biosynthetic process"/>
    <property type="evidence" value="ECO:0007669"/>
    <property type="project" value="UniProtKB-UniRule"/>
</dbReference>
<sequence length="209" mass="22213">MFIGIALVIFAYLLGSISTGIVTCKLMGLPDPRNDGSGNPGATNVLRVGGKKAAIITLVGDALKGIIPVVLAHALNQHTLLGHTLQLTEAGLGIIAFAAFFGHLYPIFFKFQGGKGVATGFGAVIALSWPLGLTLLITWLIMAFLFRISSLAALTASVLAPLYSYWLGTEGYIMPLIIMAIFTLYRHKANIVRLIHGAEPKIGQRKSAP</sequence>
<protein>
    <recommendedName>
        <fullName evidence="10">Glycerol-3-phosphate acyltransferase</fullName>
    </recommendedName>
    <alternativeName>
        <fullName evidence="10">Acyl-PO4 G3P acyltransferase</fullName>
    </alternativeName>
    <alternativeName>
        <fullName evidence="10">Acyl-phosphate--glycerol-3-phosphate acyltransferase</fullName>
    </alternativeName>
    <alternativeName>
        <fullName evidence="10">G3P acyltransferase</fullName>
        <shortName evidence="10">GPAT</shortName>
        <ecNumber evidence="10">2.3.1.275</ecNumber>
    </alternativeName>
    <alternativeName>
        <fullName evidence="10">Lysophosphatidic acid synthase</fullName>
        <shortName evidence="10">LPA synthase</shortName>
    </alternativeName>
</protein>
<accession>A0A1L6TA83</accession>
<comment type="caution">
    <text evidence="10">Lacks conserved residue(s) required for the propagation of feature annotation.</text>
</comment>
<dbReference type="NCBIfam" id="TIGR00023">
    <property type="entry name" value="glycerol-3-phosphate 1-O-acyltransferase PlsY"/>
    <property type="match status" value="1"/>
</dbReference>
<keyword evidence="1 10" id="KW-1003">Cell membrane</keyword>
<keyword evidence="11" id="KW-0012">Acyltransferase</keyword>
<keyword evidence="7 10" id="KW-0472">Membrane</keyword>
<comment type="pathway">
    <text evidence="10">Lipid metabolism; phospholipid metabolism.</text>
</comment>
<dbReference type="AlphaFoldDB" id="A0A1L6TA83"/>
<comment type="function">
    <text evidence="10">Catalyzes the transfer of an acyl group from acyl-phosphate (acyl-PO(4)) to glycerol-3-phosphate (G3P) to form lysophosphatidic acid (LPA). This enzyme utilizes acyl-phosphate as fatty acyl donor, but not acyl-CoA or acyl-ACP.</text>
</comment>
<keyword evidence="3 10" id="KW-0808">Transferase</keyword>
<proteinExistence type="inferred from homology"/>
<dbReference type="Proteomes" id="UP000029558">
    <property type="component" value="Chromosome"/>
</dbReference>
<name>A0A1L6TA83_PISSA</name>
<keyword evidence="4 10" id="KW-0812">Transmembrane</keyword>
<comment type="similarity">
    <text evidence="10">Belongs to the PlsY family.</text>
</comment>
<evidence type="ECO:0000256" key="9">
    <source>
        <dbReference type="ARBA" id="ARBA00023264"/>
    </source>
</evidence>
<evidence type="ECO:0000256" key="5">
    <source>
        <dbReference type="ARBA" id="ARBA00022989"/>
    </source>
</evidence>
<evidence type="ECO:0000256" key="2">
    <source>
        <dbReference type="ARBA" id="ARBA00022516"/>
    </source>
</evidence>
<keyword evidence="5 10" id="KW-1133">Transmembrane helix</keyword>
<dbReference type="InterPro" id="IPR003811">
    <property type="entry name" value="G3P_acylTferase_PlsY"/>
</dbReference>
<evidence type="ECO:0000256" key="4">
    <source>
        <dbReference type="ARBA" id="ARBA00022692"/>
    </source>
</evidence>
<dbReference type="Pfam" id="PF02660">
    <property type="entry name" value="G3P_acyltransf"/>
    <property type="match status" value="1"/>
</dbReference>
<feature type="transmembrane region" description="Helical" evidence="10">
    <location>
        <begin position="121"/>
        <end position="145"/>
    </location>
</feature>
<feature type="transmembrane region" description="Helical" evidence="10">
    <location>
        <begin position="90"/>
        <end position="109"/>
    </location>
</feature>
<evidence type="ECO:0000256" key="1">
    <source>
        <dbReference type="ARBA" id="ARBA00022475"/>
    </source>
</evidence>
<dbReference type="EMBL" id="CP012508">
    <property type="protein sequence ID" value="ALB22138.1"/>
    <property type="molecule type" value="Genomic_DNA"/>
</dbReference>
<evidence type="ECO:0000313" key="12">
    <source>
        <dbReference type="Proteomes" id="UP000029558"/>
    </source>
</evidence>
<gene>
    <name evidence="10 11" type="primary">plsY</name>
    <name evidence="11" type="ORF">KU39_955</name>
</gene>
<feature type="transmembrane region" description="Helical" evidence="10">
    <location>
        <begin position="165"/>
        <end position="185"/>
    </location>
</feature>
<comment type="subcellular location">
    <subcellularLocation>
        <location evidence="10">Cell membrane</location>
        <topology evidence="10">Multi-pass membrane protein</topology>
    </subcellularLocation>
</comment>
<dbReference type="HAMAP" id="MF_01043">
    <property type="entry name" value="PlsY"/>
    <property type="match status" value="1"/>
</dbReference>
<dbReference type="SMART" id="SM01207">
    <property type="entry name" value="G3P_acyltransf"/>
    <property type="match status" value="1"/>
</dbReference>
<reference evidence="11 12" key="1">
    <citation type="journal article" date="2014" name="Genome Announc.">
        <title>Comparative Genome Analysis of Two Isolates of the Fish Pathogen Piscirickettsia salmonis from Different Hosts Reveals Major Differences in Virulence-Associated Secretion Systems.</title>
        <authorList>
            <person name="Bohle H."/>
            <person name="Henriquez P."/>
            <person name="Grothusen H."/>
            <person name="Navas E."/>
            <person name="Sandoval A."/>
            <person name="Bustamante F."/>
            <person name="Bustos P."/>
            <person name="Mancilla M."/>
        </authorList>
    </citation>
    <scope>NUCLEOTIDE SEQUENCE [LARGE SCALE GENOMIC DNA]</scope>
    <source>
        <strain evidence="12">B1-32597</strain>
    </source>
</reference>